<evidence type="ECO:0000313" key="1">
    <source>
        <dbReference type="EMBL" id="KEO75242.1"/>
    </source>
</evidence>
<organism evidence="1 2">
    <name type="scientific">Anditalea andensis</name>
    <dbReference type="NCBI Taxonomy" id="1048983"/>
    <lineage>
        <taxon>Bacteria</taxon>
        <taxon>Pseudomonadati</taxon>
        <taxon>Bacteroidota</taxon>
        <taxon>Cytophagia</taxon>
        <taxon>Cytophagales</taxon>
        <taxon>Cytophagaceae</taxon>
        <taxon>Anditalea</taxon>
    </lineage>
</organism>
<name>A0A074LMX2_9BACT</name>
<dbReference type="eggNOG" id="ENOG5033WVG">
    <property type="taxonomic scope" value="Bacteria"/>
</dbReference>
<dbReference type="EMBL" id="JMIH01000014">
    <property type="protein sequence ID" value="KEO75242.1"/>
    <property type="molecule type" value="Genomic_DNA"/>
</dbReference>
<protein>
    <submittedName>
        <fullName evidence="1">Uncharacterized protein</fullName>
    </submittedName>
</protein>
<gene>
    <name evidence="1" type="ORF">EL17_06185</name>
</gene>
<accession>A0A074LMX2</accession>
<reference evidence="1 2" key="1">
    <citation type="submission" date="2014-04" db="EMBL/GenBank/DDBJ databases">
        <title>Characterization and application of a salt tolerant electro-active bacterium.</title>
        <authorList>
            <person name="Yang L."/>
            <person name="Wei S."/>
            <person name="Tay Q.X.M."/>
        </authorList>
    </citation>
    <scope>NUCLEOTIDE SEQUENCE [LARGE SCALE GENOMIC DNA]</scope>
    <source>
        <strain evidence="1 2">LY1</strain>
    </source>
</reference>
<evidence type="ECO:0000313" key="2">
    <source>
        <dbReference type="Proteomes" id="UP000027821"/>
    </source>
</evidence>
<keyword evidence="2" id="KW-1185">Reference proteome</keyword>
<comment type="caution">
    <text evidence="1">The sequence shown here is derived from an EMBL/GenBank/DDBJ whole genome shotgun (WGS) entry which is preliminary data.</text>
</comment>
<dbReference type="Proteomes" id="UP000027821">
    <property type="component" value="Unassembled WGS sequence"/>
</dbReference>
<sequence>MQDWAVLSEGHDPLNILEDIYSLNNFSYGRKRMLQIMESSLSKFPNSAYKKEPALFVFQVKLMQELVIALYLIEENKSDYVFLKNKFDLAFLEKIHSNTYKEHNLPWQFYPISLTKKDLKDPIGLITKVKEIVPLEYWLEFLDECALHGLSFGFAPDWDGSNHQISCTYYLPKLYDIGYLIYVSETKYGRKYVLKMKEKNEKTDK</sequence>
<dbReference type="AlphaFoldDB" id="A0A074LMX2"/>
<proteinExistence type="predicted"/>